<reference evidence="2 3" key="1">
    <citation type="submission" date="2023-08" db="EMBL/GenBank/DDBJ databases">
        <title>A Necator americanus chromosomal reference genome.</title>
        <authorList>
            <person name="Ilik V."/>
            <person name="Petrzelkova K.J."/>
            <person name="Pardy F."/>
            <person name="Fuh T."/>
            <person name="Niatou-Singa F.S."/>
            <person name="Gouil Q."/>
            <person name="Baker L."/>
            <person name="Ritchie M.E."/>
            <person name="Jex A.R."/>
            <person name="Gazzola D."/>
            <person name="Li H."/>
            <person name="Toshio Fujiwara R."/>
            <person name="Zhan B."/>
            <person name="Aroian R.V."/>
            <person name="Pafco B."/>
            <person name="Schwarz E.M."/>
        </authorList>
    </citation>
    <scope>NUCLEOTIDE SEQUENCE [LARGE SCALE GENOMIC DNA]</scope>
    <source>
        <strain evidence="2 3">Aroian</strain>
        <tissue evidence="2">Whole animal</tissue>
    </source>
</reference>
<gene>
    <name evidence="2" type="primary">Necator_chrIII.g12986</name>
    <name evidence="2" type="ORF">RB195_012219</name>
</gene>
<name>A0ABR1D6V2_NECAM</name>
<proteinExistence type="predicted"/>
<dbReference type="EMBL" id="JAVFWL010000003">
    <property type="protein sequence ID" value="KAK6745977.1"/>
    <property type="molecule type" value="Genomic_DNA"/>
</dbReference>
<feature type="compositionally biased region" description="Basic residues" evidence="1">
    <location>
        <begin position="78"/>
        <end position="90"/>
    </location>
</feature>
<protein>
    <submittedName>
        <fullName evidence="2">Uncharacterized protein</fullName>
    </submittedName>
</protein>
<sequence length="100" mass="11174">MGLVCIPQSVCGLVYCGLPRRISRNRRRVSGFIDGPLGLQLRRQSSPLSLAPGPSTQLWLTRVPVTSRSLSLKTKEHLTKRHRQQRRGPRRPSGMAVFAS</sequence>
<evidence type="ECO:0000313" key="3">
    <source>
        <dbReference type="Proteomes" id="UP001303046"/>
    </source>
</evidence>
<organism evidence="2 3">
    <name type="scientific">Necator americanus</name>
    <name type="common">Human hookworm</name>
    <dbReference type="NCBI Taxonomy" id="51031"/>
    <lineage>
        <taxon>Eukaryota</taxon>
        <taxon>Metazoa</taxon>
        <taxon>Ecdysozoa</taxon>
        <taxon>Nematoda</taxon>
        <taxon>Chromadorea</taxon>
        <taxon>Rhabditida</taxon>
        <taxon>Rhabditina</taxon>
        <taxon>Rhabditomorpha</taxon>
        <taxon>Strongyloidea</taxon>
        <taxon>Ancylostomatidae</taxon>
        <taxon>Bunostominae</taxon>
        <taxon>Necator</taxon>
    </lineage>
</organism>
<evidence type="ECO:0000256" key="1">
    <source>
        <dbReference type="SAM" id="MobiDB-lite"/>
    </source>
</evidence>
<keyword evidence="3" id="KW-1185">Reference proteome</keyword>
<comment type="caution">
    <text evidence="2">The sequence shown here is derived from an EMBL/GenBank/DDBJ whole genome shotgun (WGS) entry which is preliminary data.</text>
</comment>
<accession>A0ABR1D6V2</accession>
<evidence type="ECO:0000313" key="2">
    <source>
        <dbReference type="EMBL" id="KAK6745977.1"/>
    </source>
</evidence>
<dbReference type="Proteomes" id="UP001303046">
    <property type="component" value="Unassembled WGS sequence"/>
</dbReference>
<feature type="region of interest" description="Disordered" evidence="1">
    <location>
        <begin position="70"/>
        <end position="100"/>
    </location>
</feature>